<evidence type="ECO:0000256" key="1">
    <source>
        <dbReference type="ARBA" id="ARBA00004328"/>
    </source>
</evidence>
<evidence type="ECO:0000256" key="4">
    <source>
        <dbReference type="ARBA" id="ARBA00022561"/>
    </source>
</evidence>
<feature type="compositionally biased region" description="Gly residues" evidence="6">
    <location>
        <begin position="21"/>
        <end position="41"/>
    </location>
</feature>
<dbReference type="InterPro" id="IPR001403">
    <property type="entry name" value="Parvovirus_coat"/>
</dbReference>
<evidence type="ECO:0000256" key="2">
    <source>
        <dbReference type="ARBA" id="ARBA00005398"/>
    </source>
</evidence>
<feature type="domain" description="Coat protein VP1/VP2 Parvovirus" evidence="7">
    <location>
        <begin position="32"/>
        <end position="599"/>
    </location>
</feature>
<dbReference type="EMBL" id="PP410053">
    <property type="protein sequence ID" value="WZK92793.1"/>
    <property type="molecule type" value="Genomic_DNA"/>
</dbReference>
<evidence type="ECO:0000313" key="8">
    <source>
        <dbReference type="EMBL" id="WZK92793.1"/>
    </source>
</evidence>
<dbReference type="GO" id="GO:0039615">
    <property type="term" value="C:T=1 icosahedral viral capsid"/>
    <property type="evidence" value="ECO:0007669"/>
    <property type="project" value="UniProtKB-KW"/>
</dbReference>
<dbReference type="InterPro" id="IPR036952">
    <property type="entry name" value="VP1/VP2"/>
</dbReference>
<dbReference type="SUPFAM" id="SSF88645">
    <property type="entry name" value="ssDNA viruses"/>
    <property type="match status" value="1"/>
</dbReference>
<comment type="subcellular location">
    <subcellularLocation>
        <location evidence="1">Virion</location>
    </subcellularLocation>
</comment>
<proteinExistence type="inferred from homology"/>
<keyword evidence="5" id="KW-0946">Virion</keyword>
<reference evidence="8" key="1">
    <citation type="journal article" date="2024" name="Microbiol. Spectr.">
        <title>Full-genome sequencing of dozens of new DNA viruses found in Spanish bat feces.</title>
        <authorList>
            <person name="Buigues J."/>
            <person name="Vinals A."/>
            <person name="Martinez-Recio R."/>
            <person name="Monros J.S."/>
            <person name="Sanjuan R."/>
            <person name="Cuevas J.M."/>
        </authorList>
    </citation>
    <scope>NUCLEOTIDE SEQUENCE</scope>
    <source>
        <strain evidence="8">MAVG43</strain>
    </source>
</reference>
<accession>A0AAU6S4Z0</accession>
<evidence type="ECO:0000259" key="7">
    <source>
        <dbReference type="Pfam" id="PF00740"/>
    </source>
</evidence>
<dbReference type="Pfam" id="PF00740">
    <property type="entry name" value="VP1_2"/>
    <property type="match status" value="1"/>
</dbReference>
<reference evidence="8" key="2">
    <citation type="submission" date="2024-02" db="EMBL/GenBank/DDBJ databases">
        <authorList>
            <person name="Buigues J."/>
            <person name="Vinals A."/>
            <person name="Martinez-Recio R."/>
            <person name="S Monros J."/>
            <person name="Sanjuan R."/>
            <person name="Cuevas J.M."/>
        </authorList>
    </citation>
    <scope>NUCLEOTIDE SEQUENCE</scope>
    <source>
        <strain evidence="8">MAVG43</strain>
    </source>
</reference>
<protein>
    <submittedName>
        <fullName evidence="8">Coat protein</fullName>
    </submittedName>
</protein>
<comment type="similarity">
    <text evidence="2">Belongs to the parvoviridae capsid protein family.</text>
</comment>
<evidence type="ECO:0000256" key="6">
    <source>
        <dbReference type="SAM" id="MobiDB-lite"/>
    </source>
</evidence>
<organism evidence="8">
    <name type="scientific">Pipistrellus kuhlii parvovirus</name>
    <dbReference type="NCBI Taxonomy" id="3140006"/>
    <lineage>
        <taxon>Viruses</taxon>
        <taxon>Monodnaviria</taxon>
        <taxon>Shotokuvirae</taxon>
        <taxon>Cossaviricota</taxon>
        <taxon>Quintoviricetes</taxon>
        <taxon>Piccovirales</taxon>
        <taxon>Parvoviridae</taxon>
    </lineage>
</organism>
<keyword evidence="3" id="KW-1140">T=1 icosahedral capsid protein</keyword>
<evidence type="ECO:0000256" key="3">
    <source>
        <dbReference type="ARBA" id="ARBA00022431"/>
    </source>
</evidence>
<sequence>MEGTGEEGAGDGPVEAAPAAAGGGGGSGGGGGAGGPGGVGHSTGKYDNRTLWRYLGDGEVEITCYSSRLIHQNMPDEEVYRTVKYQQTGNGANGLNTAGYGFKDDTHVQVTTPWNLIDCNAWGVWFCPSDWQHLITVCDRLQIVDLQQEIFNVVLKTVTEIGPADARVKQYANDLTACMMVAEDSNNILPYTPAAMRGTTLGFFPWKPCSLPTYRYYSDWTSWVRPSSSTATRGTEEPRIATTSEQHIDNQPKQLTNTYINETTVEIGEKKRKVTRATEIGFAQNITSAQFFCIETQLPIDMVRTGDSWSSGTYTFSCRPMDLTYNWQAMRQLGMPPIPQALPQNADAQLTMPSANVRKGAYWGQANLGEQGLFEATMMRPTTLGYQFPQWVFMDTGGGPAVINPPGGNRRHINSPYWTNAVHSFRFNEPHGSGSPALRQWTTTPMGTGSAPWNVRNTWIQKNMSYRQVTSGEFLGTELVPNNTHAADSRSELGSWLPHDLNTYSPYTSVKLPSHSYPWGQIWDKRPDCEIKAQAQPTAPFLVDNPPGQILTKLAPNLTETYNQNNDGYSRIVTYADYWWKGKITFRAKLRVPSQWNLHQFMNYPPSQGEADLKRYMPNAIGQIELPYLPSQWMPKKIY</sequence>
<dbReference type="InterPro" id="IPR016184">
    <property type="entry name" value="Capsid/spike_ssDNA_virus"/>
</dbReference>
<dbReference type="Gene3D" id="2.170.30.10">
    <property type="entry name" value="Parvovirus coat protein VP1/VP2"/>
    <property type="match status" value="1"/>
</dbReference>
<feature type="region of interest" description="Disordered" evidence="6">
    <location>
        <begin position="1"/>
        <end position="41"/>
    </location>
</feature>
<name>A0AAU6S4Z0_9VIRU</name>
<keyword evidence="4 8" id="KW-0167">Capsid protein</keyword>
<evidence type="ECO:0000256" key="5">
    <source>
        <dbReference type="ARBA" id="ARBA00022844"/>
    </source>
</evidence>
<dbReference type="GO" id="GO:0005198">
    <property type="term" value="F:structural molecule activity"/>
    <property type="evidence" value="ECO:0007669"/>
    <property type="project" value="InterPro"/>
</dbReference>